<dbReference type="InterPro" id="IPR044881">
    <property type="entry name" value="RMI1_N_N_sf"/>
</dbReference>
<evidence type="ECO:0000256" key="4">
    <source>
        <dbReference type="ARBA" id="ARBA00022705"/>
    </source>
</evidence>
<feature type="domain" description="RecQ mediated genome instability protein 1 OB-fold" evidence="7">
    <location>
        <begin position="67"/>
        <end position="200"/>
    </location>
</feature>
<name>A0ABP0H0H0_CLALP</name>
<dbReference type="SMART" id="SM01161">
    <property type="entry name" value="DUF1767"/>
    <property type="match status" value="1"/>
</dbReference>
<evidence type="ECO:0000256" key="6">
    <source>
        <dbReference type="ARBA" id="ARBA00024977"/>
    </source>
</evidence>
<comment type="caution">
    <text evidence="10">The sequence shown here is derived from an EMBL/GenBank/DDBJ whole genome shotgun (WGS) entry which is preliminary data.</text>
</comment>
<keyword evidence="11" id="KW-1185">Reference proteome</keyword>
<gene>
    <name evidence="10" type="ORF">CVLEPA_LOCUS30704</name>
</gene>
<dbReference type="PANTHER" id="PTHR14790">
    <property type="entry name" value="RECQ-MEDIATED GENOME INSTABILITY PROTEIN 1 RMI1"/>
    <property type="match status" value="1"/>
</dbReference>
<dbReference type="InterPro" id="IPR042470">
    <property type="entry name" value="RMI1_N_C_sf"/>
</dbReference>
<sequence>MTVLQSNAVYKWLDDQQIKVPRDWLDACIEWIKCENPVGSFSAPQLQKQVYQQWLMTDLNELSHSTLPRDIFNQKYTLTGMYCLQVNSVVDVSQPLYGQLQQMKSLDNSNSLVSAETQATQKPWETKASRMLMMQLTDGVVEVSGMEYTNITCINENMLPGCKIRVKGPIICKRGTLLLAASNIRFLGGDVENLSVTNSREAIVCRRLSMPPPSQTAVQANTSVPNPQQNAIDVDLPQDLINQLTDDDFGDSGYLTVGAANTSSSANRARSQNDVEPIEILDDDMVQEMERIESENAAVNYTGRNNSHHQTQEKRDSVKQNIDPWGDMHDDDILLQSTTLEAIEKTSGLSSTKPKKAASSSSARQVCIEDAFKQNFKPLPKHLQPFVSKTTSSGKTTAIKAETLDCNKFKTPNSIPWNPVASKTAKNTCSQSILSTLKPSPKIDNQNPMKAYEPLKKTESMSYSSNDVCPSLLTRLKKQPRSESSTSSSRNLPSFESVKSSALNVKSESRPSSTKPSSQVILYLCQAKVKMELQPPELIFNVKAFIVTLLSKLHANPDGGWTLQARICDGTGVLDVQFSDEVLTDLIGFSSKQADDVKRGFGGKLKLDELRDGMARCRDSIIAMCMLMKVKCSSMQPMPVVQELHDANVDYWTGLKQRHTGLV</sequence>
<reference evidence="10 11" key="1">
    <citation type="submission" date="2024-02" db="EMBL/GenBank/DDBJ databases">
        <authorList>
            <person name="Daric V."/>
            <person name="Darras S."/>
        </authorList>
    </citation>
    <scope>NUCLEOTIDE SEQUENCE [LARGE SCALE GENOMIC DNA]</scope>
</reference>
<dbReference type="Proteomes" id="UP001642483">
    <property type="component" value="Unassembled WGS sequence"/>
</dbReference>
<dbReference type="Pfam" id="PF08585">
    <property type="entry name" value="RMI1_N_C"/>
    <property type="match status" value="1"/>
</dbReference>
<dbReference type="Pfam" id="PF21000">
    <property type="entry name" value="RMI1_N_N"/>
    <property type="match status" value="1"/>
</dbReference>
<dbReference type="Gene3D" id="2.40.50.770">
    <property type="entry name" value="RecQ-mediated genome instability protein Rmi1, C-terminal domain"/>
    <property type="match status" value="1"/>
</dbReference>
<dbReference type="PANTHER" id="PTHR14790:SF15">
    <property type="entry name" value="RECQ-MEDIATED GENOME INSTABILITY PROTEIN 1"/>
    <property type="match status" value="1"/>
</dbReference>
<dbReference type="InterPro" id="IPR049363">
    <property type="entry name" value="RMI1_N"/>
</dbReference>
<dbReference type="InterPro" id="IPR013894">
    <property type="entry name" value="RMI1_OB"/>
</dbReference>
<dbReference type="Gene3D" id="2.40.50.510">
    <property type="match status" value="1"/>
</dbReference>
<accession>A0ABP0H0H0</accession>
<dbReference type="Gene3D" id="1.10.8.1020">
    <property type="entry name" value="RecQ-mediated genome instability protein 1, N-terminal domain"/>
    <property type="match status" value="1"/>
</dbReference>
<dbReference type="EMBL" id="CAWYQH010000163">
    <property type="protein sequence ID" value="CAK8697490.1"/>
    <property type="molecule type" value="Genomic_DNA"/>
</dbReference>
<feature type="domain" description="RecQ-mediated genome instability protein 1 C-terminal OB-fold" evidence="8">
    <location>
        <begin position="522"/>
        <end position="658"/>
    </location>
</feature>
<evidence type="ECO:0000256" key="1">
    <source>
        <dbReference type="ARBA" id="ARBA00004123"/>
    </source>
</evidence>
<dbReference type="InterPro" id="IPR032199">
    <property type="entry name" value="RMI1_C"/>
</dbReference>
<evidence type="ECO:0000259" key="7">
    <source>
        <dbReference type="Pfam" id="PF08585"/>
    </source>
</evidence>
<evidence type="ECO:0000313" key="10">
    <source>
        <dbReference type="EMBL" id="CAK8697490.1"/>
    </source>
</evidence>
<proteinExistence type="inferred from homology"/>
<evidence type="ECO:0000259" key="8">
    <source>
        <dbReference type="Pfam" id="PF16099"/>
    </source>
</evidence>
<evidence type="ECO:0000256" key="2">
    <source>
        <dbReference type="ARBA" id="ARBA00006395"/>
    </source>
</evidence>
<evidence type="ECO:0000256" key="5">
    <source>
        <dbReference type="ARBA" id="ARBA00023242"/>
    </source>
</evidence>
<organism evidence="10 11">
    <name type="scientific">Clavelina lepadiformis</name>
    <name type="common">Light-bulb sea squirt</name>
    <name type="synonym">Ascidia lepadiformis</name>
    <dbReference type="NCBI Taxonomy" id="159417"/>
    <lineage>
        <taxon>Eukaryota</taxon>
        <taxon>Metazoa</taxon>
        <taxon>Chordata</taxon>
        <taxon>Tunicata</taxon>
        <taxon>Ascidiacea</taxon>
        <taxon>Aplousobranchia</taxon>
        <taxon>Clavelinidae</taxon>
        <taxon>Clavelina</taxon>
    </lineage>
</organism>
<feature type="domain" description="RMI1 N-terminal" evidence="9">
    <location>
        <begin position="18"/>
        <end position="61"/>
    </location>
</feature>
<keyword evidence="5" id="KW-0539">Nucleus</keyword>
<protein>
    <recommendedName>
        <fullName evidence="3">RecQ-mediated genome instability protein 1</fullName>
    </recommendedName>
</protein>
<evidence type="ECO:0000313" key="11">
    <source>
        <dbReference type="Proteomes" id="UP001642483"/>
    </source>
</evidence>
<keyword evidence="4" id="KW-0235">DNA replication</keyword>
<evidence type="ECO:0000256" key="3">
    <source>
        <dbReference type="ARBA" id="ARBA00018987"/>
    </source>
</evidence>
<evidence type="ECO:0000259" key="9">
    <source>
        <dbReference type="Pfam" id="PF21000"/>
    </source>
</evidence>
<comment type="subcellular location">
    <subcellularLocation>
        <location evidence="1">Nucleus</location>
    </subcellularLocation>
</comment>
<comment type="similarity">
    <text evidence="2">Belongs to the RMI1 family.</text>
</comment>
<dbReference type="Pfam" id="PF16099">
    <property type="entry name" value="RMI1_C"/>
    <property type="match status" value="1"/>
</dbReference>
<comment type="function">
    <text evidence="6">Essential component of the RMI complex, a complex that plays an important role in the processing of homologous recombination intermediates to limit DNA crossover formation in cells. Promotes TOP3A binding to double Holliday junctions (DHJ) and hence stimulates TOP3A-mediated dissolution. Required for BLM phosphorylation during mitosis. Within the BLM complex, required for BLM and TOP3A stability.</text>
</comment>